<proteinExistence type="inferred from homology"/>
<evidence type="ECO:0000256" key="3">
    <source>
        <dbReference type="ARBA" id="ARBA00023125"/>
    </source>
</evidence>
<evidence type="ECO:0000256" key="4">
    <source>
        <dbReference type="ARBA" id="ARBA00023163"/>
    </source>
</evidence>
<dbReference type="RefSeq" id="WP_109534976.1">
    <property type="nucleotide sequence ID" value="NZ_QEYD01000014.1"/>
</dbReference>
<keyword evidence="3" id="KW-0238">DNA-binding</keyword>
<accession>A0A2U2C4V8</accession>
<dbReference type="PROSITE" id="PS50931">
    <property type="entry name" value="HTH_LYSR"/>
    <property type="match status" value="1"/>
</dbReference>
<dbReference type="PANTHER" id="PTHR30346:SF0">
    <property type="entry name" value="HCA OPERON TRANSCRIPTIONAL ACTIVATOR HCAR"/>
    <property type="match status" value="1"/>
</dbReference>
<dbReference type="Gene3D" id="1.10.10.10">
    <property type="entry name" value="Winged helix-like DNA-binding domain superfamily/Winged helix DNA-binding domain"/>
    <property type="match status" value="1"/>
</dbReference>
<keyword evidence="7" id="KW-1185">Reference proteome</keyword>
<dbReference type="Pfam" id="PF03466">
    <property type="entry name" value="LysR_substrate"/>
    <property type="match status" value="1"/>
</dbReference>
<evidence type="ECO:0000256" key="2">
    <source>
        <dbReference type="ARBA" id="ARBA00023015"/>
    </source>
</evidence>
<dbReference type="GO" id="GO:0003700">
    <property type="term" value="F:DNA-binding transcription factor activity"/>
    <property type="evidence" value="ECO:0007669"/>
    <property type="project" value="InterPro"/>
</dbReference>
<evidence type="ECO:0000259" key="5">
    <source>
        <dbReference type="PROSITE" id="PS50931"/>
    </source>
</evidence>
<feature type="domain" description="HTH lysR-type" evidence="5">
    <location>
        <begin position="4"/>
        <end position="62"/>
    </location>
</feature>
<evidence type="ECO:0000256" key="1">
    <source>
        <dbReference type="ARBA" id="ARBA00009437"/>
    </source>
</evidence>
<dbReference type="InterPro" id="IPR000847">
    <property type="entry name" value="LysR_HTH_N"/>
</dbReference>
<comment type="caution">
    <text evidence="6">The sequence shown here is derived from an EMBL/GenBank/DDBJ whole genome shotgun (WGS) entry which is preliminary data.</text>
</comment>
<dbReference type="OrthoDB" id="8679465at2"/>
<dbReference type="Pfam" id="PF00126">
    <property type="entry name" value="HTH_1"/>
    <property type="match status" value="1"/>
</dbReference>
<dbReference type="InterPro" id="IPR036388">
    <property type="entry name" value="WH-like_DNA-bd_sf"/>
</dbReference>
<dbReference type="SUPFAM" id="SSF53850">
    <property type="entry name" value="Periplasmic binding protein-like II"/>
    <property type="match status" value="1"/>
</dbReference>
<dbReference type="AlphaFoldDB" id="A0A2U2C4V8"/>
<protein>
    <submittedName>
        <fullName evidence="6">LysR family transcriptional regulator</fullName>
    </submittedName>
</protein>
<dbReference type="PRINTS" id="PR00039">
    <property type="entry name" value="HTHLYSR"/>
</dbReference>
<dbReference type="EMBL" id="QEYD01000014">
    <property type="protein sequence ID" value="PWE26897.1"/>
    <property type="molecule type" value="Genomic_DNA"/>
</dbReference>
<dbReference type="PANTHER" id="PTHR30346">
    <property type="entry name" value="TRANSCRIPTIONAL DUAL REGULATOR HCAR-RELATED"/>
    <property type="match status" value="1"/>
</dbReference>
<keyword evidence="4" id="KW-0804">Transcription</keyword>
<name>A0A2U2C4V8_9RHOB</name>
<dbReference type="SUPFAM" id="SSF46785">
    <property type="entry name" value="Winged helix' DNA-binding domain"/>
    <property type="match status" value="1"/>
</dbReference>
<dbReference type="Gene3D" id="3.40.190.10">
    <property type="entry name" value="Periplasmic binding protein-like II"/>
    <property type="match status" value="2"/>
</dbReference>
<sequence>MLHLTLRQLEYVVTVARAGSLSGAATTLNVSQPSLSVALGQVEDTLGEKLFIRSKGAPLRMTMFANLFVAEAETLLAMARRLEDPATIQRAVNGTVVLGCFEDLAAYHLAPILRLLRKTLPGVEIIWKIADFETLAREMREGRISLSLTYDLGLDSGFNRIALSAVAPHAFVAADHPLADRPTLALKEIATEPLILFEEMLSNRHTLQLFRNQGLSPTVAHRVRSLEIMRSLAAYREGVGISYGCPPTDRSYDGAKVRAIPITDRSARESIILAHAVAAPTSSVVKAATAAIAAMFTDRQASGGSAL</sequence>
<comment type="similarity">
    <text evidence="1">Belongs to the LysR transcriptional regulatory family.</text>
</comment>
<gene>
    <name evidence="6" type="ORF">C4N9_19175</name>
</gene>
<dbReference type="InterPro" id="IPR036390">
    <property type="entry name" value="WH_DNA-bd_sf"/>
</dbReference>
<dbReference type="GO" id="GO:0003677">
    <property type="term" value="F:DNA binding"/>
    <property type="evidence" value="ECO:0007669"/>
    <property type="project" value="UniProtKB-KW"/>
</dbReference>
<dbReference type="GeneID" id="94367020"/>
<organism evidence="6 7">
    <name type="scientific">Pararhodobacter marinus</name>
    <dbReference type="NCBI Taxonomy" id="2184063"/>
    <lineage>
        <taxon>Bacteria</taxon>
        <taxon>Pseudomonadati</taxon>
        <taxon>Pseudomonadota</taxon>
        <taxon>Alphaproteobacteria</taxon>
        <taxon>Rhodobacterales</taxon>
        <taxon>Paracoccaceae</taxon>
        <taxon>Pararhodobacter</taxon>
    </lineage>
</organism>
<dbReference type="Proteomes" id="UP000244940">
    <property type="component" value="Unassembled WGS sequence"/>
</dbReference>
<evidence type="ECO:0000313" key="6">
    <source>
        <dbReference type="EMBL" id="PWE26897.1"/>
    </source>
</evidence>
<dbReference type="GO" id="GO:0032993">
    <property type="term" value="C:protein-DNA complex"/>
    <property type="evidence" value="ECO:0007669"/>
    <property type="project" value="TreeGrafter"/>
</dbReference>
<dbReference type="InterPro" id="IPR005119">
    <property type="entry name" value="LysR_subst-bd"/>
</dbReference>
<evidence type="ECO:0000313" key="7">
    <source>
        <dbReference type="Proteomes" id="UP000244940"/>
    </source>
</evidence>
<reference evidence="6 7" key="1">
    <citation type="submission" date="2018-05" db="EMBL/GenBank/DDBJ databases">
        <title>Pararhodobacter marina sp. nov., isolated from deep-sea water of the Indian Ocean.</title>
        <authorList>
            <person name="Lai Q.Sr."/>
            <person name="Liu X."/>
            <person name="Shao Z."/>
        </authorList>
    </citation>
    <scope>NUCLEOTIDE SEQUENCE [LARGE SCALE GENOMIC DNA]</scope>
    <source>
        <strain evidence="6 7">CIC4N-9</strain>
    </source>
</reference>
<keyword evidence="2" id="KW-0805">Transcription regulation</keyword>